<dbReference type="EMBL" id="VSRR010062186">
    <property type="protein sequence ID" value="MPC83317.1"/>
    <property type="molecule type" value="Genomic_DNA"/>
</dbReference>
<name>A0A5B7INX8_PORTR</name>
<evidence type="ECO:0000313" key="2">
    <source>
        <dbReference type="EMBL" id="MPC83317.1"/>
    </source>
</evidence>
<keyword evidence="3" id="KW-1185">Reference proteome</keyword>
<gene>
    <name evidence="2" type="ORF">E2C01_078024</name>
</gene>
<comment type="caution">
    <text evidence="2">The sequence shown here is derived from an EMBL/GenBank/DDBJ whole genome shotgun (WGS) entry which is preliminary data.</text>
</comment>
<evidence type="ECO:0000313" key="3">
    <source>
        <dbReference type="Proteomes" id="UP000324222"/>
    </source>
</evidence>
<evidence type="ECO:0000256" key="1">
    <source>
        <dbReference type="SAM" id="MobiDB-lite"/>
    </source>
</evidence>
<dbReference type="AlphaFoldDB" id="A0A5B7INX8"/>
<dbReference type="Proteomes" id="UP000324222">
    <property type="component" value="Unassembled WGS sequence"/>
</dbReference>
<organism evidence="2 3">
    <name type="scientific">Portunus trituberculatus</name>
    <name type="common">Swimming crab</name>
    <name type="synonym">Neptunus trituberculatus</name>
    <dbReference type="NCBI Taxonomy" id="210409"/>
    <lineage>
        <taxon>Eukaryota</taxon>
        <taxon>Metazoa</taxon>
        <taxon>Ecdysozoa</taxon>
        <taxon>Arthropoda</taxon>
        <taxon>Crustacea</taxon>
        <taxon>Multicrustacea</taxon>
        <taxon>Malacostraca</taxon>
        <taxon>Eumalacostraca</taxon>
        <taxon>Eucarida</taxon>
        <taxon>Decapoda</taxon>
        <taxon>Pleocyemata</taxon>
        <taxon>Brachyura</taxon>
        <taxon>Eubrachyura</taxon>
        <taxon>Portunoidea</taxon>
        <taxon>Portunidae</taxon>
        <taxon>Portuninae</taxon>
        <taxon>Portunus</taxon>
    </lineage>
</organism>
<sequence>MSDSTLSLVQPASSAITTTHATTTHATTTHATTTHATTTLQATRPPANGRPATPTSESVDELLESAREENRRLLGLLEERDRRITSLESRLSILSGELTQASTERSNLRQENTALIRAMASLTAQ</sequence>
<feature type="compositionally biased region" description="Low complexity" evidence="1">
    <location>
        <begin position="17"/>
        <end position="39"/>
    </location>
</feature>
<dbReference type="OrthoDB" id="6286739at2759"/>
<reference evidence="2 3" key="1">
    <citation type="submission" date="2019-05" db="EMBL/GenBank/DDBJ databases">
        <title>Another draft genome of Portunus trituberculatus and its Hox gene families provides insights of decapod evolution.</title>
        <authorList>
            <person name="Jeong J.-H."/>
            <person name="Song I."/>
            <person name="Kim S."/>
            <person name="Choi T."/>
            <person name="Kim D."/>
            <person name="Ryu S."/>
            <person name="Kim W."/>
        </authorList>
    </citation>
    <scope>NUCLEOTIDE SEQUENCE [LARGE SCALE GENOMIC DNA]</scope>
    <source>
        <tissue evidence="2">Muscle</tissue>
    </source>
</reference>
<accession>A0A5B7INX8</accession>
<protein>
    <submittedName>
        <fullName evidence="2">Uncharacterized protein</fullName>
    </submittedName>
</protein>
<feature type="region of interest" description="Disordered" evidence="1">
    <location>
        <begin position="17"/>
        <end position="63"/>
    </location>
</feature>
<proteinExistence type="predicted"/>